<accession>A0A183ID29</accession>
<comment type="caution">
    <text evidence="2">Lacks conserved residue(s) required for the propagation of feature annotation.</text>
</comment>
<organism evidence="6">
    <name type="scientific">Soboliphyme baturini</name>
    <dbReference type="NCBI Taxonomy" id="241478"/>
    <lineage>
        <taxon>Eukaryota</taxon>
        <taxon>Metazoa</taxon>
        <taxon>Ecdysozoa</taxon>
        <taxon>Nematoda</taxon>
        <taxon>Enoplea</taxon>
        <taxon>Dorylaimia</taxon>
        <taxon>Dioctophymatida</taxon>
        <taxon>Dioctophymatoidea</taxon>
        <taxon>Soboliphymatidae</taxon>
        <taxon>Soboliphyme</taxon>
    </lineage>
</organism>
<dbReference type="InterPro" id="IPR036055">
    <property type="entry name" value="LDL_receptor-like_sf"/>
</dbReference>
<dbReference type="SMART" id="SM00192">
    <property type="entry name" value="LDLa"/>
    <property type="match status" value="1"/>
</dbReference>
<proteinExistence type="predicted"/>
<dbReference type="CDD" id="cd00112">
    <property type="entry name" value="LDLa"/>
    <property type="match status" value="1"/>
</dbReference>
<dbReference type="PROSITE" id="PS01209">
    <property type="entry name" value="LDLRA_1"/>
    <property type="match status" value="1"/>
</dbReference>
<reference evidence="4 5" key="2">
    <citation type="submission" date="2018-11" db="EMBL/GenBank/DDBJ databases">
        <authorList>
            <consortium name="Pathogen Informatics"/>
        </authorList>
    </citation>
    <scope>NUCLEOTIDE SEQUENCE [LARGE SCALE GENOMIC DNA]</scope>
</reference>
<dbReference type="EMBL" id="UZAM01006853">
    <property type="protein sequence ID" value="VDO94616.1"/>
    <property type="molecule type" value="Genomic_DNA"/>
</dbReference>
<evidence type="ECO:0000256" key="1">
    <source>
        <dbReference type="ARBA" id="ARBA00023157"/>
    </source>
</evidence>
<dbReference type="PANTHER" id="PTHR46876:SF1">
    <property type="entry name" value="LOW-DENSITY LIPOPROTEIN RECEPTOR-RELATED PROTEIN 11"/>
    <property type="match status" value="1"/>
</dbReference>
<keyword evidence="1 2" id="KW-1015">Disulfide bond</keyword>
<keyword evidence="5" id="KW-1185">Reference proteome</keyword>
<gene>
    <name evidence="4" type="ORF">SBAD_LOCUS1523</name>
</gene>
<keyword evidence="3" id="KW-1133">Transmembrane helix</keyword>
<evidence type="ECO:0000313" key="4">
    <source>
        <dbReference type="EMBL" id="VDO94616.1"/>
    </source>
</evidence>
<dbReference type="WBParaSite" id="SBAD_0000159401-mRNA-1">
    <property type="protein sequence ID" value="SBAD_0000159401-mRNA-1"/>
    <property type="gene ID" value="SBAD_0000159401"/>
</dbReference>
<dbReference type="PROSITE" id="PS50068">
    <property type="entry name" value="LDLRA_2"/>
    <property type="match status" value="1"/>
</dbReference>
<dbReference type="PANTHER" id="PTHR46876">
    <property type="entry name" value="LOW-DENSITY LIPOPROTEIN RECEPTOR-RELATED PROTEIN 11"/>
    <property type="match status" value="1"/>
</dbReference>
<sequence length="275" mass="30526">MCYLFNCGELNDFKCTFAVHDNFIAMGMTVEKSLLKRYLSEEQVKHDMELKSLEAPSRLFSPGSNPKAPFSHHNRFNGSAARPSKAVGDGSSSLVLQPTMNLRPSDCGEYQWPCEKVSECVATYDRCDGIPQCSDGSDEWNCDSDVSDTGLNAKPLVRNHLPPDGVKARIYVENNKGADFQTKDHWLNDGESISQSLQTTGHGLSVVTAQMPLIPVTHRPVHMQIIATLMGVVVALTSVLLIYVGCRMRQGRRRLRKGRLLNADEGEYLIHGMLI</sequence>
<reference evidence="6" key="1">
    <citation type="submission" date="2016-06" db="UniProtKB">
        <authorList>
            <consortium name="WormBaseParasite"/>
        </authorList>
    </citation>
    <scope>IDENTIFICATION</scope>
</reference>
<dbReference type="AlphaFoldDB" id="A0A183ID29"/>
<dbReference type="InterPro" id="IPR023415">
    <property type="entry name" value="LDLR_class-A_CS"/>
</dbReference>
<dbReference type="OrthoDB" id="6076617at2759"/>
<dbReference type="InterPro" id="IPR002172">
    <property type="entry name" value="LDrepeatLR_classA_rpt"/>
</dbReference>
<keyword evidence="3" id="KW-0472">Membrane</keyword>
<name>A0A183ID29_9BILA</name>
<feature type="transmembrane region" description="Helical" evidence="3">
    <location>
        <begin position="225"/>
        <end position="246"/>
    </location>
</feature>
<feature type="disulfide bond" evidence="2">
    <location>
        <begin position="127"/>
        <end position="142"/>
    </location>
</feature>
<keyword evidence="3" id="KW-0812">Transmembrane</keyword>
<evidence type="ECO:0000256" key="3">
    <source>
        <dbReference type="SAM" id="Phobius"/>
    </source>
</evidence>
<protein>
    <submittedName>
        <fullName evidence="6">Low-density lipoprotein receptor domain class A</fullName>
    </submittedName>
</protein>
<evidence type="ECO:0000313" key="5">
    <source>
        <dbReference type="Proteomes" id="UP000270296"/>
    </source>
</evidence>
<dbReference type="Proteomes" id="UP000270296">
    <property type="component" value="Unassembled WGS sequence"/>
</dbReference>
<dbReference type="Gene3D" id="4.10.400.10">
    <property type="entry name" value="Low-density Lipoprotein Receptor"/>
    <property type="match status" value="1"/>
</dbReference>
<dbReference type="SUPFAM" id="SSF57424">
    <property type="entry name" value="LDL receptor-like module"/>
    <property type="match status" value="1"/>
</dbReference>
<evidence type="ECO:0000313" key="6">
    <source>
        <dbReference type="WBParaSite" id="SBAD_0000159401-mRNA-1"/>
    </source>
</evidence>
<evidence type="ECO:0000256" key="2">
    <source>
        <dbReference type="PROSITE-ProRule" id="PRU00124"/>
    </source>
</evidence>